<evidence type="ECO:0000313" key="7">
    <source>
        <dbReference type="Proteomes" id="UP000054516"/>
    </source>
</evidence>
<keyword evidence="7" id="KW-1185">Reference proteome</keyword>
<accession>A0A1S8A8D3</accession>
<organism evidence="6">
    <name type="scientific">Rosellinia necatrix</name>
    <name type="common">White root-rot fungus</name>
    <dbReference type="NCBI Taxonomy" id="77044"/>
    <lineage>
        <taxon>Eukaryota</taxon>
        <taxon>Fungi</taxon>
        <taxon>Dikarya</taxon>
        <taxon>Ascomycota</taxon>
        <taxon>Pezizomycotina</taxon>
        <taxon>Sordariomycetes</taxon>
        <taxon>Xylariomycetidae</taxon>
        <taxon>Xylariales</taxon>
        <taxon>Xylariaceae</taxon>
        <taxon>Rosellinia</taxon>
    </lineage>
</organism>
<name>A0A1S8A8D3_ROSNE</name>
<keyword evidence="2" id="KW-0472">Membrane</keyword>
<dbReference type="OMA" id="MFFTTFT"/>
<evidence type="ECO:0000256" key="5">
    <source>
        <dbReference type="SAM" id="MobiDB-lite"/>
    </source>
</evidence>
<evidence type="ECO:0000256" key="4">
    <source>
        <dbReference type="ARBA" id="ARBA00046271"/>
    </source>
</evidence>
<evidence type="ECO:0000313" key="6">
    <source>
        <dbReference type="EMBL" id="GAW26364.1"/>
    </source>
</evidence>
<gene>
    <name evidence="6" type="ORF">SAMD00023353_2900500</name>
</gene>
<dbReference type="EMBL" id="DF977474">
    <property type="protein sequence ID" value="GAW26364.1"/>
    <property type="molecule type" value="Genomic_DNA"/>
</dbReference>
<reference evidence="6" key="1">
    <citation type="submission" date="2016-03" db="EMBL/GenBank/DDBJ databases">
        <title>Draft genome sequence of Rosellinia necatrix.</title>
        <authorList>
            <person name="Kanematsu S."/>
        </authorList>
    </citation>
    <scope>NUCLEOTIDE SEQUENCE [LARGE SCALE GENOMIC DNA]</scope>
    <source>
        <strain evidence="6">W97</strain>
    </source>
</reference>
<feature type="compositionally biased region" description="Basic and acidic residues" evidence="5">
    <location>
        <begin position="238"/>
        <end position="251"/>
    </location>
</feature>
<dbReference type="PANTHER" id="PTHR12652:SF23">
    <property type="entry name" value="MICROBODY (PEROXISOME) PROLIFERATION PROTEIN PEROXIN 11B (EUROFUNG)"/>
    <property type="match status" value="1"/>
</dbReference>
<dbReference type="PANTHER" id="PTHR12652">
    <property type="entry name" value="PEROXISOMAL BIOGENESIS FACTOR 11"/>
    <property type="match status" value="1"/>
</dbReference>
<proteinExistence type="predicted"/>
<feature type="region of interest" description="Disordered" evidence="5">
    <location>
        <begin position="204"/>
        <end position="251"/>
    </location>
</feature>
<protein>
    <submittedName>
        <fullName evidence="6">Putative ex11b-like protein</fullName>
    </submittedName>
</protein>
<dbReference type="Proteomes" id="UP000054516">
    <property type="component" value="Unassembled WGS sequence"/>
</dbReference>
<sequence length="319" mass="33732">MSRTFEQFVRFTTDAAGLERTFRLFQALAQILSSYTLPFQCLLFLLSLLPSSPSSSSLDGSDGTSKAVVDAATTHAVLLGLRAQLALARRYFRLFRFLESFQAAQRLYHSLSLPPPPPGRGRGRRETAAVWVDVLGRTFNGMYLLLEASTIADAQRVPGLALWGPAREPTVAVEGQRFWLLSLVCGVLAGCLRIADVVLGPEGGGAGRRDGKAGTEEDVGGAGADEKVAPAAGGKGEGMGKGKGETDADVRRRREARSVVAALGRRVVSDALDITLPGSVVGWVPASAGTVGVAMFVTTILTSVDIWERCGREVAAGGK</sequence>
<comment type="subcellular location">
    <subcellularLocation>
        <location evidence="4">Peroxisome membrane</location>
    </subcellularLocation>
</comment>
<dbReference type="Pfam" id="PF05648">
    <property type="entry name" value="PEX11"/>
    <property type="match status" value="1"/>
</dbReference>
<keyword evidence="1" id="KW-0962">Peroxisome biogenesis</keyword>
<dbReference type="OrthoDB" id="3636394at2759"/>
<evidence type="ECO:0000256" key="3">
    <source>
        <dbReference type="ARBA" id="ARBA00023140"/>
    </source>
</evidence>
<dbReference type="GO" id="GO:0016559">
    <property type="term" value="P:peroxisome fission"/>
    <property type="evidence" value="ECO:0007669"/>
    <property type="project" value="InterPro"/>
</dbReference>
<dbReference type="AlphaFoldDB" id="A0A1S8A8D3"/>
<dbReference type="GO" id="GO:0005778">
    <property type="term" value="C:peroxisomal membrane"/>
    <property type="evidence" value="ECO:0007669"/>
    <property type="project" value="UniProtKB-SubCell"/>
</dbReference>
<evidence type="ECO:0000256" key="2">
    <source>
        <dbReference type="ARBA" id="ARBA00023136"/>
    </source>
</evidence>
<keyword evidence="3" id="KW-0576">Peroxisome</keyword>
<evidence type="ECO:0000256" key="1">
    <source>
        <dbReference type="ARBA" id="ARBA00022593"/>
    </source>
</evidence>
<dbReference type="InterPro" id="IPR008733">
    <property type="entry name" value="PEX11"/>
</dbReference>